<feature type="domain" description="Conserved hypothetical protein CHP03032" evidence="1">
    <location>
        <begin position="20"/>
        <end position="334"/>
    </location>
</feature>
<reference evidence="2" key="1">
    <citation type="submission" date="2020-01" db="EMBL/GenBank/DDBJ databases">
        <authorList>
            <person name="Meier V. D."/>
            <person name="Meier V D."/>
        </authorList>
    </citation>
    <scope>NUCLEOTIDE SEQUENCE</scope>
    <source>
        <strain evidence="2">HLG_WM_MAG_10</strain>
    </source>
</reference>
<evidence type="ECO:0000313" key="2">
    <source>
        <dbReference type="EMBL" id="CAA6827603.1"/>
    </source>
</evidence>
<dbReference type="Pfam" id="PF16261">
    <property type="entry name" value="DUF4915"/>
    <property type="match status" value="1"/>
</dbReference>
<sequence>MNKKIEPSNFPPFACTHSPNLPALLMHLNCTIMVSTYQAGKVVLVSATNQDRLIQLPRTFKRAMGIATKGDKMAIATENEIVILANSKELAYSYPAKPNTYDALYLPRATYYTGHLDMHDLHYGNDTLWGVNTSFSCLCKIDSDYSFRPVWKPHFIDKLASEDRCHLNGLAMEDGEPMYISALGMGNTHQSWRNNITGGGILMHVPSNEIIATGLGMPHAPRLYDGKLYVLLSAKEQLICVDPKTGTYDVVAEVPGFVRGMAKHGDYLFIGRSKLRKKSTTFEHLKIAPESDVAGVMVIHLPSGKVVANLNWLASVDEIYDVQILANTSRPNIINTYTDAHQKALVLPDTTYWSKSKPKK</sequence>
<dbReference type="SUPFAM" id="SSF63829">
    <property type="entry name" value="Calcium-dependent phosphotriesterase"/>
    <property type="match status" value="1"/>
</dbReference>
<dbReference type="NCBIfam" id="TIGR03032">
    <property type="entry name" value="TIGR03032 family protein"/>
    <property type="match status" value="1"/>
</dbReference>
<proteinExistence type="predicted"/>
<dbReference type="InterPro" id="IPR017481">
    <property type="entry name" value="CHP03032"/>
</dbReference>
<dbReference type="EMBL" id="CACVAQ010000403">
    <property type="protein sequence ID" value="CAA6827603.1"/>
    <property type="molecule type" value="Genomic_DNA"/>
</dbReference>
<name>A0A6S6UJK3_9BACT</name>
<evidence type="ECO:0000259" key="1">
    <source>
        <dbReference type="Pfam" id="PF16261"/>
    </source>
</evidence>
<protein>
    <submittedName>
        <fullName evidence="2">TIGR03032 family protein</fullName>
    </submittedName>
</protein>
<gene>
    <name evidence="2" type="ORF">HELGO_WM21631</name>
</gene>
<dbReference type="AlphaFoldDB" id="A0A6S6UJK3"/>
<organism evidence="2">
    <name type="scientific">uncultured Aureispira sp</name>
    <dbReference type="NCBI Taxonomy" id="1331704"/>
    <lineage>
        <taxon>Bacteria</taxon>
        <taxon>Pseudomonadati</taxon>
        <taxon>Bacteroidota</taxon>
        <taxon>Saprospiria</taxon>
        <taxon>Saprospirales</taxon>
        <taxon>Saprospiraceae</taxon>
        <taxon>Aureispira</taxon>
        <taxon>environmental samples</taxon>
    </lineage>
</organism>
<accession>A0A6S6UJK3</accession>